<evidence type="ECO:0000259" key="9">
    <source>
        <dbReference type="Pfam" id="PF21088"/>
    </source>
</evidence>
<comment type="caution">
    <text evidence="10">The sequence shown here is derived from an EMBL/GenBank/DDBJ whole genome shotgun (WGS) entry which is preliminary data.</text>
</comment>
<dbReference type="SUPFAM" id="SSF50182">
    <property type="entry name" value="Sm-like ribonucleoproteins"/>
    <property type="match status" value="1"/>
</dbReference>
<evidence type="ECO:0000256" key="7">
    <source>
        <dbReference type="SAM" id="Phobius"/>
    </source>
</evidence>
<dbReference type="GO" id="GO:0008381">
    <property type="term" value="F:mechanosensitive monoatomic ion channel activity"/>
    <property type="evidence" value="ECO:0007669"/>
    <property type="project" value="InterPro"/>
</dbReference>
<reference evidence="10" key="1">
    <citation type="journal article" date="2020" name="mSystems">
        <title>Genome- and Community-Level Interaction Insights into Carbon Utilization and Element Cycling Functions of Hydrothermarchaeota in Hydrothermal Sediment.</title>
        <authorList>
            <person name="Zhou Z."/>
            <person name="Liu Y."/>
            <person name="Xu W."/>
            <person name="Pan J."/>
            <person name="Luo Z.H."/>
            <person name="Li M."/>
        </authorList>
    </citation>
    <scope>NUCLEOTIDE SEQUENCE [LARGE SCALE GENOMIC DNA]</scope>
    <source>
        <strain evidence="10">SpSt-594</strain>
    </source>
</reference>
<evidence type="ECO:0000259" key="8">
    <source>
        <dbReference type="Pfam" id="PF00924"/>
    </source>
</evidence>
<protein>
    <submittedName>
        <fullName evidence="10">Mechanosensitive ion channel</fullName>
    </submittedName>
</protein>
<evidence type="ECO:0000256" key="1">
    <source>
        <dbReference type="ARBA" id="ARBA00004651"/>
    </source>
</evidence>
<feature type="transmembrane region" description="Helical" evidence="7">
    <location>
        <begin position="47"/>
        <end position="66"/>
    </location>
</feature>
<organism evidence="10">
    <name type="scientific">candidate division WOR-3 bacterium</name>
    <dbReference type="NCBI Taxonomy" id="2052148"/>
    <lineage>
        <taxon>Bacteria</taxon>
        <taxon>Bacteria division WOR-3</taxon>
    </lineage>
</organism>
<feature type="domain" description="Mechanosensitive ion channel transmembrane helices 2/3" evidence="9">
    <location>
        <begin position="47"/>
        <end position="83"/>
    </location>
</feature>
<dbReference type="InterPro" id="IPR011014">
    <property type="entry name" value="MscS_channel_TM-2"/>
</dbReference>
<keyword evidence="4 7" id="KW-0812">Transmembrane</keyword>
<sequence length="157" mass="17688">MAIKRIIVAIFLSLLFIFLSFFLSKLINKTLKQKNIEKRIVRLIDRVIFYAILFIGLLIVLGYLKVNITGLIAGAGIIGLTISWALSDIMRNIIAGLLLLIMRPFKIGDKIEIQGLVGIVRSINLRYTLIEKDNGEKILIPNVNTLTNPVIIKETKE</sequence>
<evidence type="ECO:0000256" key="3">
    <source>
        <dbReference type="ARBA" id="ARBA00022475"/>
    </source>
</evidence>
<dbReference type="InterPro" id="IPR049142">
    <property type="entry name" value="MS_channel_1st"/>
</dbReference>
<comment type="subcellular location">
    <subcellularLocation>
        <location evidence="1">Cell membrane</location>
        <topology evidence="1">Multi-pass membrane protein</topology>
    </subcellularLocation>
</comment>
<evidence type="ECO:0000256" key="5">
    <source>
        <dbReference type="ARBA" id="ARBA00022989"/>
    </source>
</evidence>
<accession>A0A7C4S1A2</accession>
<dbReference type="InterPro" id="IPR006685">
    <property type="entry name" value="MscS_channel_2nd"/>
</dbReference>
<evidence type="ECO:0000256" key="4">
    <source>
        <dbReference type="ARBA" id="ARBA00022692"/>
    </source>
</evidence>
<dbReference type="AlphaFoldDB" id="A0A7C4S1A2"/>
<keyword evidence="5 7" id="KW-1133">Transmembrane helix</keyword>
<dbReference type="InterPro" id="IPR023408">
    <property type="entry name" value="MscS_beta-dom_sf"/>
</dbReference>
<dbReference type="Gene3D" id="1.10.287.1260">
    <property type="match status" value="1"/>
</dbReference>
<keyword evidence="3" id="KW-1003">Cell membrane</keyword>
<dbReference type="PANTHER" id="PTHR30221">
    <property type="entry name" value="SMALL-CONDUCTANCE MECHANOSENSITIVE CHANNEL"/>
    <property type="match status" value="1"/>
</dbReference>
<dbReference type="Gene3D" id="2.30.30.60">
    <property type="match status" value="1"/>
</dbReference>
<feature type="domain" description="Mechanosensitive ion channel MscS" evidence="8">
    <location>
        <begin position="88"/>
        <end position="150"/>
    </location>
</feature>
<dbReference type="InterPro" id="IPR045275">
    <property type="entry name" value="MscS_archaea/bacteria_type"/>
</dbReference>
<gene>
    <name evidence="10" type="ORF">ENT60_02115</name>
</gene>
<proteinExistence type="inferred from homology"/>
<dbReference type="EMBL" id="DSZH01000096">
    <property type="protein sequence ID" value="HGU47341.1"/>
    <property type="molecule type" value="Genomic_DNA"/>
</dbReference>
<name>A0A7C4S1A2_UNCW3</name>
<dbReference type="Pfam" id="PF00924">
    <property type="entry name" value="MS_channel_2nd"/>
    <property type="match status" value="1"/>
</dbReference>
<comment type="similarity">
    <text evidence="2">Belongs to the MscS (TC 1.A.23) family.</text>
</comment>
<evidence type="ECO:0000256" key="2">
    <source>
        <dbReference type="ARBA" id="ARBA00008017"/>
    </source>
</evidence>
<dbReference type="SUPFAM" id="SSF82861">
    <property type="entry name" value="Mechanosensitive channel protein MscS (YggB), transmembrane region"/>
    <property type="match status" value="1"/>
</dbReference>
<dbReference type="PANTHER" id="PTHR30221:SF1">
    <property type="entry name" value="SMALL-CONDUCTANCE MECHANOSENSITIVE CHANNEL"/>
    <property type="match status" value="1"/>
</dbReference>
<evidence type="ECO:0000313" key="10">
    <source>
        <dbReference type="EMBL" id="HGU47341.1"/>
    </source>
</evidence>
<evidence type="ECO:0000256" key="6">
    <source>
        <dbReference type="ARBA" id="ARBA00023136"/>
    </source>
</evidence>
<dbReference type="GO" id="GO:0005886">
    <property type="term" value="C:plasma membrane"/>
    <property type="evidence" value="ECO:0007669"/>
    <property type="project" value="UniProtKB-SubCell"/>
</dbReference>
<feature type="transmembrane region" description="Helical" evidence="7">
    <location>
        <begin position="6"/>
        <end position="27"/>
    </location>
</feature>
<dbReference type="InterPro" id="IPR010920">
    <property type="entry name" value="LSM_dom_sf"/>
</dbReference>
<keyword evidence="6 7" id="KW-0472">Membrane</keyword>
<feature type="transmembrane region" description="Helical" evidence="7">
    <location>
        <begin position="72"/>
        <end position="101"/>
    </location>
</feature>
<dbReference type="Pfam" id="PF21088">
    <property type="entry name" value="MS_channel_1st"/>
    <property type="match status" value="1"/>
</dbReference>